<accession>A0A1M5XF25</accession>
<dbReference type="PANTHER" id="PTHR43581:SF2">
    <property type="entry name" value="EXCINUCLEASE ATPASE SUBUNIT"/>
    <property type="match status" value="1"/>
</dbReference>
<dbReference type="InterPro" id="IPR051396">
    <property type="entry name" value="Bact_Antivir_Def_Nuclease"/>
</dbReference>
<gene>
    <name evidence="3" type="ORF">SAMN02745196_02158</name>
</gene>
<dbReference type="InterPro" id="IPR034139">
    <property type="entry name" value="TOPRIM_OLD"/>
</dbReference>
<proteinExistence type="predicted"/>
<dbReference type="InterPro" id="IPR027417">
    <property type="entry name" value="P-loop_NTPase"/>
</dbReference>
<dbReference type="CDD" id="cd01026">
    <property type="entry name" value="TOPRIM_OLD"/>
    <property type="match status" value="1"/>
</dbReference>
<dbReference type="RefSeq" id="WP_072832026.1">
    <property type="nucleotide sequence ID" value="NZ_FQXP01000008.1"/>
</dbReference>
<dbReference type="GO" id="GO:0004519">
    <property type="term" value="F:endonuclease activity"/>
    <property type="evidence" value="ECO:0007669"/>
    <property type="project" value="UniProtKB-KW"/>
</dbReference>
<dbReference type="Proteomes" id="UP000184526">
    <property type="component" value="Unassembled WGS sequence"/>
</dbReference>
<dbReference type="STRING" id="1121306.SAMN02745196_02158"/>
<feature type="domain" description="OLD protein-like TOPRIM" evidence="2">
    <location>
        <begin position="418"/>
        <end position="481"/>
    </location>
</feature>
<evidence type="ECO:0000313" key="3">
    <source>
        <dbReference type="EMBL" id="SHH97813.1"/>
    </source>
</evidence>
<protein>
    <submittedName>
        <fullName evidence="3">Predicted ATP-dependent endonuclease of the OLD family, contains P-loop ATPase and TOPRIM domains</fullName>
    </submittedName>
</protein>
<dbReference type="Pfam" id="PF13175">
    <property type="entry name" value="AAA_15"/>
    <property type="match status" value="1"/>
</dbReference>
<dbReference type="Pfam" id="PF20469">
    <property type="entry name" value="OLD-like_TOPRIM"/>
    <property type="match status" value="1"/>
</dbReference>
<dbReference type="AlphaFoldDB" id="A0A1M5XF25"/>
<dbReference type="PANTHER" id="PTHR43581">
    <property type="entry name" value="ATP/GTP PHOSPHATASE"/>
    <property type="match status" value="1"/>
</dbReference>
<dbReference type="Gene3D" id="3.40.50.300">
    <property type="entry name" value="P-loop containing nucleotide triphosphate hydrolases"/>
    <property type="match status" value="1"/>
</dbReference>
<evidence type="ECO:0000259" key="2">
    <source>
        <dbReference type="Pfam" id="PF20469"/>
    </source>
</evidence>
<evidence type="ECO:0000313" key="4">
    <source>
        <dbReference type="Proteomes" id="UP000184526"/>
    </source>
</evidence>
<dbReference type="SUPFAM" id="SSF52540">
    <property type="entry name" value="P-loop containing nucleoside triphosphate hydrolases"/>
    <property type="match status" value="1"/>
</dbReference>
<organism evidence="3 4">
    <name type="scientific">Clostridium collagenovorans DSM 3089</name>
    <dbReference type="NCBI Taxonomy" id="1121306"/>
    <lineage>
        <taxon>Bacteria</taxon>
        <taxon>Bacillati</taxon>
        <taxon>Bacillota</taxon>
        <taxon>Clostridia</taxon>
        <taxon>Eubacteriales</taxon>
        <taxon>Clostridiaceae</taxon>
        <taxon>Clostridium</taxon>
    </lineage>
</organism>
<keyword evidence="3" id="KW-0378">Hydrolase</keyword>
<sequence>MQLTKVILSNYRCFGAEPTTIEINNLTGFIGHNSSGKTALLSALIKLFGEKPSDRIIERSDFHIPESIDPDSVAKNELYIESQFEFPELEKEEDSISIPVFFKNMVVSEQGGKPYLRIRLEANWEKSSNPEGSIDSNVYYITSTTEEINPEDKRNIKRHDLDQIKMIYVPAIRKPDEQLKNVSGTIISRLLNGISWSEQTKTKIKTKVSETEEIFFEEKGVESLKKSLETQWNSYHKDIRYSNPKINFNSTDLETILKKVEVTFSPTETHRDYRVEELGDGLRSLFYLSLVNTFLEIEEEILKSINDGKEEDIFTLIPPVLTIVAVEEPENHISPHLLGRVVEKLNLISTKENSQTILTSHSPAIVKRIEPTDIRYFRICNEHESTKVKSIRLPDKEKEAEQFKFVKEAVLAYPELYFAKLVVLGEGDSEEIIIKKMIELKEESIDSSEVSIVPLGGRHVNHFWRLLNDLEIPFITLLDLDRERDGGGWGRIKYAIQQLIKIGYDKNTLLKTTKGILSDENFERMHTWDVAKTEIISGWIECLKSYEVYFSAPLDIDFAMLQSFKDKYISALTSGEGPRIKDHGKIQDIVINEDTKDALKMAYEDRIESDIKSTLKQEGGDGSTYTKEERELMIWYSYFFLGRGKPTTHLSLFSNNADIDFESFPECLKEFANRVIKKMRDDLGE</sequence>
<dbReference type="InterPro" id="IPR041685">
    <property type="entry name" value="AAA_GajA/Old/RecF-like"/>
</dbReference>
<name>A0A1M5XF25_9CLOT</name>
<dbReference type="OrthoDB" id="9810873at2"/>
<keyword evidence="4" id="KW-1185">Reference proteome</keyword>
<reference evidence="3 4" key="1">
    <citation type="submission" date="2016-11" db="EMBL/GenBank/DDBJ databases">
        <authorList>
            <person name="Jaros S."/>
            <person name="Januszkiewicz K."/>
            <person name="Wedrychowicz H."/>
        </authorList>
    </citation>
    <scope>NUCLEOTIDE SEQUENCE [LARGE SCALE GENOMIC DNA]</scope>
    <source>
        <strain evidence="3 4">DSM 3089</strain>
    </source>
</reference>
<keyword evidence="3" id="KW-0255">Endonuclease</keyword>
<keyword evidence="3" id="KW-0540">Nuclease</keyword>
<evidence type="ECO:0000259" key="1">
    <source>
        <dbReference type="Pfam" id="PF13175"/>
    </source>
</evidence>
<feature type="domain" description="Endonuclease GajA/Old nuclease/RecF-like AAA" evidence="1">
    <location>
        <begin position="1"/>
        <end position="366"/>
    </location>
</feature>
<dbReference type="EMBL" id="FQXP01000008">
    <property type="protein sequence ID" value="SHH97813.1"/>
    <property type="molecule type" value="Genomic_DNA"/>
</dbReference>